<accession>A0ABX2R844</accession>
<keyword evidence="3" id="KW-0813">Transport</keyword>
<feature type="domain" description="NapC/NirT cytochrome c N-terminal" evidence="12">
    <location>
        <begin position="8"/>
        <end position="134"/>
    </location>
</feature>
<organism evidence="13 14">
    <name type="scientific">Carboxydothermus ferrireducens DSM 11255</name>
    <dbReference type="NCBI Taxonomy" id="1119529"/>
    <lineage>
        <taxon>Bacteria</taxon>
        <taxon>Bacillati</taxon>
        <taxon>Bacillota</taxon>
        <taxon>Clostridia</taxon>
        <taxon>Thermoanaerobacterales</taxon>
        <taxon>Thermoanaerobacteraceae</taxon>
        <taxon>Carboxydothermus</taxon>
    </lineage>
</organism>
<evidence type="ECO:0000256" key="11">
    <source>
        <dbReference type="ARBA" id="ARBA00023136"/>
    </source>
</evidence>
<evidence type="ECO:0000256" key="3">
    <source>
        <dbReference type="ARBA" id="ARBA00022448"/>
    </source>
</evidence>
<keyword evidence="4" id="KW-1003">Cell membrane</keyword>
<dbReference type="RefSeq" id="WP_051250131.1">
    <property type="nucleotide sequence ID" value="NZ_ATYG01000004.1"/>
</dbReference>
<dbReference type="InterPro" id="IPR051174">
    <property type="entry name" value="Cytochrome_c-type_ET"/>
</dbReference>
<evidence type="ECO:0000256" key="9">
    <source>
        <dbReference type="ARBA" id="ARBA00022989"/>
    </source>
</evidence>
<dbReference type="PANTHER" id="PTHR30333:SF1">
    <property type="entry name" value="CYTOCHROME C-TYPE PROTEIN NAPC"/>
    <property type="match status" value="1"/>
</dbReference>
<keyword evidence="8" id="KW-0249">Electron transport</keyword>
<evidence type="ECO:0000256" key="4">
    <source>
        <dbReference type="ARBA" id="ARBA00022475"/>
    </source>
</evidence>
<keyword evidence="7" id="KW-0479">Metal-binding</keyword>
<dbReference type="SUPFAM" id="SSF48695">
    <property type="entry name" value="Multiheme cytochromes"/>
    <property type="match status" value="1"/>
</dbReference>
<keyword evidence="6" id="KW-0812">Transmembrane</keyword>
<sequence>MKGLFYLSVAVLLIYGLMFLVGLKTVHAYFDSPEFCSTCHVMKKEYQGYLKKPHAGKVSCGGCHLPAGFPRYGIEKTYSGIRDFLSFSFRTYPDVIKISSRSQKIVEENCLRCHRGVTEKLLGVSQRCTFCHRQVFH</sequence>
<evidence type="ECO:0000256" key="8">
    <source>
        <dbReference type="ARBA" id="ARBA00022982"/>
    </source>
</evidence>
<evidence type="ECO:0000313" key="14">
    <source>
        <dbReference type="Proteomes" id="UP000604066"/>
    </source>
</evidence>
<reference evidence="13 14" key="1">
    <citation type="submission" date="2020-07" db="EMBL/GenBank/DDBJ databases">
        <title>Genomic Encyclopedia of Type Strains, Phase III (KMG-III): the genomes of soil and plant-associated and newly described type strains.</title>
        <authorList>
            <person name="Whitman W."/>
        </authorList>
    </citation>
    <scope>NUCLEOTIDE SEQUENCE [LARGE SCALE GENOMIC DNA]</scope>
    <source>
        <strain evidence="13 14">DSM 11255</strain>
    </source>
</reference>
<dbReference type="InterPro" id="IPR005126">
    <property type="entry name" value="NapC/NirT_cyt_c_N"/>
</dbReference>
<keyword evidence="10" id="KW-0408">Iron</keyword>
<dbReference type="Proteomes" id="UP000604066">
    <property type="component" value="Unassembled WGS sequence"/>
</dbReference>
<dbReference type="EMBL" id="JACCBS010000002">
    <property type="protein sequence ID" value="NYE57351.1"/>
    <property type="molecule type" value="Genomic_DNA"/>
</dbReference>
<evidence type="ECO:0000256" key="1">
    <source>
        <dbReference type="ARBA" id="ARBA00004236"/>
    </source>
</evidence>
<keyword evidence="11" id="KW-0472">Membrane</keyword>
<evidence type="ECO:0000256" key="5">
    <source>
        <dbReference type="ARBA" id="ARBA00022617"/>
    </source>
</evidence>
<keyword evidence="5" id="KW-0349">Heme</keyword>
<evidence type="ECO:0000256" key="10">
    <source>
        <dbReference type="ARBA" id="ARBA00023004"/>
    </source>
</evidence>
<dbReference type="Gene3D" id="1.10.3820.10">
    <property type="entry name" value="Di-heme elbow motif domain"/>
    <property type="match status" value="1"/>
</dbReference>
<comment type="caution">
    <text evidence="13">The sequence shown here is derived from an EMBL/GenBank/DDBJ whole genome shotgun (WGS) entry which is preliminary data.</text>
</comment>
<keyword evidence="9" id="KW-1133">Transmembrane helix</keyword>
<name>A0ABX2R844_9THEO</name>
<evidence type="ECO:0000313" key="13">
    <source>
        <dbReference type="EMBL" id="NYE57351.1"/>
    </source>
</evidence>
<evidence type="ECO:0000256" key="7">
    <source>
        <dbReference type="ARBA" id="ARBA00022723"/>
    </source>
</evidence>
<gene>
    <name evidence="13" type="ORF">HDG70_001066</name>
</gene>
<protein>
    <submittedName>
        <fullName evidence="13">Cytochrome c nitrite reductase small subunit</fullName>
    </submittedName>
</protein>
<dbReference type="InterPro" id="IPR038266">
    <property type="entry name" value="NapC/NirT_cytc_sf"/>
</dbReference>
<dbReference type="InterPro" id="IPR036280">
    <property type="entry name" value="Multihaem_cyt_sf"/>
</dbReference>
<proteinExistence type="inferred from homology"/>
<dbReference type="NCBIfam" id="TIGR03153">
    <property type="entry name" value="cytochr_NrfH"/>
    <property type="match status" value="1"/>
</dbReference>
<comment type="subcellular location">
    <subcellularLocation>
        <location evidence="1">Cell membrane</location>
    </subcellularLocation>
</comment>
<dbReference type="InterPro" id="IPR017571">
    <property type="entry name" value="NrfH"/>
</dbReference>
<comment type="similarity">
    <text evidence="2">Belongs to the NapC/NirT/NrfH family.</text>
</comment>
<keyword evidence="14" id="KW-1185">Reference proteome</keyword>
<evidence type="ECO:0000256" key="6">
    <source>
        <dbReference type="ARBA" id="ARBA00022692"/>
    </source>
</evidence>
<evidence type="ECO:0000256" key="2">
    <source>
        <dbReference type="ARBA" id="ARBA00007395"/>
    </source>
</evidence>
<dbReference type="PANTHER" id="PTHR30333">
    <property type="entry name" value="CYTOCHROME C-TYPE PROTEIN"/>
    <property type="match status" value="1"/>
</dbReference>
<evidence type="ECO:0000259" key="12">
    <source>
        <dbReference type="Pfam" id="PF03264"/>
    </source>
</evidence>
<dbReference type="Pfam" id="PF03264">
    <property type="entry name" value="Cytochrom_NNT"/>
    <property type="match status" value="1"/>
</dbReference>